<dbReference type="InterPro" id="IPR016181">
    <property type="entry name" value="Acyl_CoA_acyltransferase"/>
</dbReference>
<dbReference type="AlphaFoldDB" id="A0A1X1F0D8"/>
<feature type="domain" description="N-acetyltransferase" evidence="3">
    <location>
        <begin position="2"/>
        <end position="172"/>
    </location>
</feature>
<reference evidence="4 5" key="1">
    <citation type="journal article" date="2017" name="Antonie Van Leeuwenhoek">
        <title>Phylogenomic resolution of the bacterial genus Pantoea and its relationship with Erwinia and Tatumella.</title>
        <authorList>
            <person name="Palmer M."/>
            <person name="Steenkamp E.T."/>
            <person name="Coetzee M.P."/>
            <person name="Chan W.Y."/>
            <person name="van Zyl E."/>
            <person name="De Maayer P."/>
            <person name="Coutinho T.A."/>
            <person name="Blom J."/>
            <person name="Smits T.H."/>
            <person name="Duffy B."/>
            <person name="Venter S.N."/>
        </authorList>
    </citation>
    <scope>NUCLEOTIDE SEQUENCE [LARGE SCALE GENOMIC DNA]</scope>
    <source>
        <strain evidence="4 5">LMG 2657</strain>
    </source>
</reference>
<gene>
    <name evidence="4" type="ORF">HA50_06100</name>
</gene>
<evidence type="ECO:0000256" key="1">
    <source>
        <dbReference type="ARBA" id="ARBA00022679"/>
    </source>
</evidence>
<accession>A0A1X1F0D8</accession>
<sequence length="175" mass="18883">MIEIEQLSASQAQPLIGALCDVLQGCVADGASVGFIDASDRAVIERFWQDKIFSLASGDNQLLVARLHGAIVATVMVGYSAMPNGRHRAEISKLLVHPRARRQGIARRLMQQAEQLAADKGKTLLVLDTRSGDVATALYLSLDWQIAGSIPYYAESTEGVLDATTVMFKTLRAPA</sequence>
<dbReference type="EMBL" id="MLJI01000001">
    <property type="protein sequence ID" value="ORM95712.1"/>
    <property type="molecule type" value="Genomic_DNA"/>
</dbReference>
<protein>
    <submittedName>
        <fullName evidence="4">GNAT family N-acetyltransferase</fullName>
    </submittedName>
</protein>
<dbReference type="GO" id="GO:0016747">
    <property type="term" value="F:acyltransferase activity, transferring groups other than amino-acyl groups"/>
    <property type="evidence" value="ECO:0007669"/>
    <property type="project" value="InterPro"/>
</dbReference>
<keyword evidence="2" id="KW-0012">Acyltransferase</keyword>
<proteinExistence type="predicted"/>
<name>A0A1X1F0D8_PANCY</name>
<dbReference type="InterPro" id="IPR000182">
    <property type="entry name" value="GNAT_dom"/>
</dbReference>
<dbReference type="InterPro" id="IPR050832">
    <property type="entry name" value="Bact_Acetyltransf"/>
</dbReference>
<dbReference type="Gene3D" id="3.40.630.30">
    <property type="match status" value="1"/>
</dbReference>
<dbReference type="PROSITE" id="PS51186">
    <property type="entry name" value="GNAT"/>
    <property type="match status" value="1"/>
</dbReference>
<dbReference type="RefSeq" id="WP_084878371.1">
    <property type="nucleotide sequence ID" value="NZ_JAGGMY010000001.1"/>
</dbReference>
<comment type="caution">
    <text evidence="4">The sequence shown here is derived from an EMBL/GenBank/DDBJ whole genome shotgun (WGS) entry which is preliminary data.</text>
</comment>
<dbReference type="OrthoDB" id="3389160at2"/>
<evidence type="ECO:0000313" key="5">
    <source>
        <dbReference type="Proteomes" id="UP000193749"/>
    </source>
</evidence>
<dbReference type="STRING" id="55209.HA50_06100"/>
<dbReference type="PANTHER" id="PTHR43877">
    <property type="entry name" value="AMINOALKYLPHOSPHONATE N-ACETYLTRANSFERASE-RELATED-RELATED"/>
    <property type="match status" value="1"/>
</dbReference>
<keyword evidence="5" id="KW-1185">Reference proteome</keyword>
<keyword evidence="1 4" id="KW-0808">Transferase</keyword>
<evidence type="ECO:0000259" key="3">
    <source>
        <dbReference type="PROSITE" id="PS51186"/>
    </source>
</evidence>
<dbReference type="CDD" id="cd04301">
    <property type="entry name" value="NAT_SF"/>
    <property type="match status" value="1"/>
</dbReference>
<dbReference type="Pfam" id="PF00583">
    <property type="entry name" value="Acetyltransf_1"/>
    <property type="match status" value="1"/>
</dbReference>
<dbReference type="Proteomes" id="UP000193749">
    <property type="component" value="Unassembled WGS sequence"/>
</dbReference>
<organism evidence="4 5">
    <name type="scientific">Pantoea cypripedii</name>
    <name type="common">Pectobacterium cypripedii</name>
    <name type="synonym">Erwinia cypripedii</name>
    <dbReference type="NCBI Taxonomy" id="55209"/>
    <lineage>
        <taxon>Bacteria</taxon>
        <taxon>Pseudomonadati</taxon>
        <taxon>Pseudomonadota</taxon>
        <taxon>Gammaproteobacteria</taxon>
        <taxon>Enterobacterales</taxon>
        <taxon>Erwiniaceae</taxon>
        <taxon>Pantoea</taxon>
    </lineage>
</organism>
<dbReference type="SUPFAM" id="SSF55729">
    <property type="entry name" value="Acyl-CoA N-acyltransferases (Nat)"/>
    <property type="match status" value="1"/>
</dbReference>
<evidence type="ECO:0000313" key="4">
    <source>
        <dbReference type="EMBL" id="ORM95712.1"/>
    </source>
</evidence>
<evidence type="ECO:0000256" key="2">
    <source>
        <dbReference type="ARBA" id="ARBA00023315"/>
    </source>
</evidence>